<keyword evidence="1" id="KW-0812">Transmembrane</keyword>
<evidence type="ECO:0000259" key="2">
    <source>
        <dbReference type="Pfam" id="PF07331"/>
    </source>
</evidence>
<reference evidence="3 4" key="1">
    <citation type="submission" date="2019-06" db="EMBL/GenBank/DDBJ databases">
        <title>The draft genome of Rhizobium smilacinae PTYR-5.</title>
        <authorList>
            <person name="Liu L."/>
            <person name="Li L."/>
            <person name="Zhang X."/>
        </authorList>
    </citation>
    <scope>NUCLEOTIDE SEQUENCE [LARGE SCALE GENOMIC DNA]</scope>
    <source>
        <strain evidence="3 4">PTYR-5</strain>
    </source>
</reference>
<gene>
    <name evidence="3" type="ORF">FHP24_26880</name>
</gene>
<evidence type="ECO:0000313" key="4">
    <source>
        <dbReference type="Proteomes" id="UP000311605"/>
    </source>
</evidence>
<feature type="transmembrane region" description="Helical" evidence="1">
    <location>
        <begin position="56"/>
        <end position="76"/>
    </location>
</feature>
<feature type="transmembrane region" description="Helical" evidence="1">
    <location>
        <begin position="96"/>
        <end position="112"/>
    </location>
</feature>
<dbReference type="EMBL" id="VDMN01000010">
    <property type="protein sequence ID" value="TNM60122.1"/>
    <property type="molecule type" value="Genomic_DNA"/>
</dbReference>
<accession>A0A5C4X9V0</accession>
<sequence length="168" mass="17923">MTGGHRPRQAPLPKAQEKQQMIPLRSFDLGLSAILALLGIYIAWQGTMFGYQDGAVPAAGFFPVWIGAGLTLFSALNLIKVLRQSGLRGTVDRMEVVRVLLVSLALVGFVLMSDVIGMLIASVPLMIAVGCIFGARDRRSLAAISAISVGMAIILYLVFGVVLTIPLL</sequence>
<feature type="domain" description="DUF1468" evidence="2">
    <location>
        <begin position="32"/>
        <end position="167"/>
    </location>
</feature>
<feature type="transmembrane region" description="Helical" evidence="1">
    <location>
        <begin position="142"/>
        <end position="165"/>
    </location>
</feature>
<dbReference type="InterPro" id="IPR009936">
    <property type="entry name" value="DUF1468"/>
</dbReference>
<keyword evidence="1" id="KW-1133">Transmembrane helix</keyword>
<protein>
    <submittedName>
        <fullName evidence="3">Tripartite tricarboxylate transporter TctB family protein</fullName>
    </submittedName>
</protein>
<evidence type="ECO:0000256" key="1">
    <source>
        <dbReference type="SAM" id="Phobius"/>
    </source>
</evidence>
<keyword evidence="1" id="KW-0472">Membrane</keyword>
<proteinExistence type="predicted"/>
<dbReference type="Proteomes" id="UP000311605">
    <property type="component" value="Unassembled WGS sequence"/>
</dbReference>
<name>A0A5C4X9V0_9HYPH</name>
<keyword evidence="4" id="KW-1185">Reference proteome</keyword>
<feature type="transmembrane region" description="Helical" evidence="1">
    <location>
        <begin position="26"/>
        <end position="44"/>
    </location>
</feature>
<feature type="transmembrane region" description="Helical" evidence="1">
    <location>
        <begin position="118"/>
        <end position="135"/>
    </location>
</feature>
<dbReference type="Pfam" id="PF07331">
    <property type="entry name" value="TctB"/>
    <property type="match status" value="1"/>
</dbReference>
<organism evidence="3 4">
    <name type="scientific">Aliirhizobium smilacinae</name>
    <dbReference type="NCBI Taxonomy" id="1395944"/>
    <lineage>
        <taxon>Bacteria</taxon>
        <taxon>Pseudomonadati</taxon>
        <taxon>Pseudomonadota</taxon>
        <taxon>Alphaproteobacteria</taxon>
        <taxon>Hyphomicrobiales</taxon>
        <taxon>Rhizobiaceae</taxon>
        <taxon>Aliirhizobium</taxon>
    </lineage>
</organism>
<comment type="caution">
    <text evidence="3">The sequence shown here is derived from an EMBL/GenBank/DDBJ whole genome shotgun (WGS) entry which is preliminary data.</text>
</comment>
<evidence type="ECO:0000313" key="3">
    <source>
        <dbReference type="EMBL" id="TNM60122.1"/>
    </source>
</evidence>
<dbReference type="OrthoDB" id="8083987at2"/>
<dbReference type="AlphaFoldDB" id="A0A5C4X9V0"/>